<organism evidence="3 4">
    <name type="scientific">Marinicella litoralis</name>
    <dbReference type="NCBI Taxonomy" id="644220"/>
    <lineage>
        <taxon>Bacteria</taxon>
        <taxon>Pseudomonadati</taxon>
        <taxon>Pseudomonadota</taxon>
        <taxon>Gammaproteobacteria</taxon>
        <taxon>Lysobacterales</taxon>
        <taxon>Marinicellaceae</taxon>
        <taxon>Marinicella</taxon>
    </lineage>
</organism>
<comment type="caution">
    <text evidence="3">The sequence shown here is derived from an EMBL/GenBank/DDBJ whole genome shotgun (WGS) entry which is preliminary data.</text>
</comment>
<accession>A0A4R6XJ92</accession>
<evidence type="ECO:0000259" key="2">
    <source>
        <dbReference type="Pfam" id="PF01551"/>
    </source>
</evidence>
<feature type="transmembrane region" description="Helical" evidence="1">
    <location>
        <begin position="28"/>
        <end position="51"/>
    </location>
</feature>
<name>A0A4R6XJ92_9GAMM</name>
<dbReference type="FunFam" id="2.70.70.10:FF:000006">
    <property type="entry name" value="M23 family peptidase"/>
    <property type="match status" value="1"/>
</dbReference>
<sequence>MNNLTIIKHKKTGIVQYPLSDHKIKIKLISVAALFSLVVFATGALMGSVFFSHSESNEAQVAELQALVDLRQQELIQHKKSVQNDIDSMTLQIGKLMAQSTRLNALGNRLTVVAEINPNEFNLSDEPGIGGADLELTGESNTAQSLYENLFNLEDNFSKQQENLDILSQLLSEQTVDQNATPHLLPLNKGWVSSYYGKRIDPFTGQQASHAGMDYSGGYKSDIIAAADGVVVWAGQRGSYGRMIEIDHGNGFMTRYAHAESINVELGQKVTAGDPIATMGKSGRATSEHLHFEILKNGHKVNPLPFINS</sequence>
<dbReference type="PANTHER" id="PTHR21666">
    <property type="entry name" value="PEPTIDASE-RELATED"/>
    <property type="match status" value="1"/>
</dbReference>
<dbReference type="InterPro" id="IPR050570">
    <property type="entry name" value="Cell_wall_metabolism_enzyme"/>
</dbReference>
<dbReference type="GO" id="GO:0004222">
    <property type="term" value="F:metalloendopeptidase activity"/>
    <property type="evidence" value="ECO:0007669"/>
    <property type="project" value="TreeGrafter"/>
</dbReference>
<dbReference type="AlphaFoldDB" id="A0A4R6XJ92"/>
<keyword evidence="4" id="KW-1185">Reference proteome</keyword>
<dbReference type="CDD" id="cd12797">
    <property type="entry name" value="M23_peptidase"/>
    <property type="match status" value="1"/>
</dbReference>
<dbReference type="Proteomes" id="UP000295724">
    <property type="component" value="Unassembled WGS sequence"/>
</dbReference>
<keyword evidence="1" id="KW-0812">Transmembrane</keyword>
<dbReference type="OrthoDB" id="9805070at2"/>
<keyword evidence="1" id="KW-1133">Transmembrane helix</keyword>
<evidence type="ECO:0000256" key="1">
    <source>
        <dbReference type="SAM" id="Phobius"/>
    </source>
</evidence>
<dbReference type="EMBL" id="SNZB01000004">
    <property type="protein sequence ID" value="TDR19575.1"/>
    <property type="molecule type" value="Genomic_DNA"/>
</dbReference>
<feature type="domain" description="M23ase beta-sheet core" evidence="2">
    <location>
        <begin position="209"/>
        <end position="303"/>
    </location>
</feature>
<proteinExistence type="predicted"/>
<dbReference type="SUPFAM" id="SSF51261">
    <property type="entry name" value="Duplicated hybrid motif"/>
    <property type="match status" value="1"/>
</dbReference>
<dbReference type="Gene3D" id="2.70.70.10">
    <property type="entry name" value="Glucose Permease (Domain IIA)"/>
    <property type="match status" value="1"/>
</dbReference>
<protein>
    <submittedName>
        <fullName evidence="3">Murein DD-endopeptidase MepM/ murein hydrolase activator NlpD</fullName>
    </submittedName>
</protein>
<dbReference type="RefSeq" id="WP_099019790.1">
    <property type="nucleotide sequence ID" value="NZ_NIHB01000004.1"/>
</dbReference>
<gene>
    <name evidence="3" type="ORF">C8D91_2132</name>
</gene>
<dbReference type="InterPro" id="IPR016047">
    <property type="entry name" value="M23ase_b-sheet_dom"/>
</dbReference>
<dbReference type="PANTHER" id="PTHR21666:SF270">
    <property type="entry name" value="MUREIN HYDROLASE ACTIVATOR ENVC"/>
    <property type="match status" value="1"/>
</dbReference>
<evidence type="ECO:0000313" key="3">
    <source>
        <dbReference type="EMBL" id="TDR19575.1"/>
    </source>
</evidence>
<evidence type="ECO:0000313" key="4">
    <source>
        <dbReference type="Proteomes" id="UP000295724"/>
    </source>
</evidence>
<keyword evidence="1" id="KW-0472">Membrane</keyword>
<reference evidence="3 4" key="1">
    <citation type="submission" date="2019-03" db="EMBL/GenBank/DDBJ databases">
        <title>Genomic Encyclopedia of Type Strains, Phase IV (KMG-IV): sequencing the most valuable type-strain genomes for metagenomic binning, comparative biology and taxonomic classification.</title>
        <authorList>
            <person name="Goeker M."/>
        </authorList>
    </citation>
    <scope>NUCLEOTIDE SEQUENCE [LARGE SCALE GENOMIC DNA]</scope>
    <source>
        <strain evidence="3 4">DSM 25488</strain>
    </source>
</reference>
<dbReference type="Pfam" id="PF01551">
    <property type="entry name" value="Peptidase_M23"/>
    <property type="match status" value="1"/>
</dbReference>
<dbReference type="InterPro" id="IPR011055">
    <property type="entry name" value="Dup_hybrid_motif"/>
</dbReference>
<keyword evidence="3" id="KW-0378">Hydrolase</keyword>